<dbReference type="FunFam" id="3.40.250.10:FF:000001">
    <property type="entry name" value="Sulfurtransferase"/>
    <property type="match status" value="1"/>
</dbReference>
<dbReference type="GO" id="GO:0005829">
    <property type="term" value="C:cytosol"/>
    <property type="evidence" value="ECO:0007669"/>
    <property type="project" value="TreeGrafter"/>
</dbReference>
<dbReference type="EMBL" id="CP043727">
    <property type="protein sequence ID" value="QHB33324.1"/>
    <property type="molecule type" value="Genomic_DNA"/>
</dbReference>
<gene>
    <name evidence="8" type="primary">sseA</name>
    <name evidence="8" type="ORF">F0T03_14930</name>
</gene>
<evidence type="ECO:0000313" key="9">
    <source>
        <dbReference type="Proteomes" id="UP000464402"/>
    </source>
</evidence>
<dbReference type="PROSITE" id="PS50206">
    <property type="entry name" value="RHODANESE_3"/>
    <property type="match status" value="2"/>
</dbReference>
<dbReference type="GO" id="GO:0004792">
    <property type="term" value="F:thiosulfate-cyanide sulfurtransferase activity"/>
    <property type="evidence" value="ECO:0007669"/>
    <property type="project" value="InterPro"/>
</dbReference>
<comment type="catalytic activity">
    <reaction evidence="5">
        <text>2-oxo-3-sulfanylpropanoate + [thioredoxin]-dithiol = [thioredoxin]-disulfide + hydrogen sulfide + pyruvate + H(+)</text>
        <dbReference type="Rhea" id="RHEA:21740"/>
        <dbReference type="Rhea" id="RHEA-COMP:10698"/>
        <dbReference type="Rhea" id="RHEA-COMP:10700"/>
        <dbReference type="ChEBI" id="CHEBI:15361"/>
        <dbReference type="ChEBI" id="CHEBI:15378"/>
        <dbReference type="ChEBI" id="CHEBI:29919"/>
        <dbReference type="ChEBI" id="CHEBI:29950"/>
        <dbReference type="ChEBI" id="CHEBI:50058"/>
        <dbReference type="ChEBI" id="CHEBI:57678"/>
        <dbReference type="EC" id="2.8.1.2"/>
    </reaction>
    <physiologicalReaction direction="left-to-right" evidence="5">
        <dbReference type="Rhea" id="RHEA:21741"/>
    </physiologicalReaction>
</comment>
<feature type="domain" description="Rhodanese" evidence="7">
    <location>
        <begin position="17"/>
        <end position="136"/>
    </location>
</feature>
<dbReference type="FunFam" id="3.40.250.10:FF:000015">
    <property type="entry name" value="Sulfurtransferase"/>
    <property type="match status" value="1"/>
</dbReference>
<keyword evidence="4" id="KW-0677">Repeat</keyword>
<reference evidence="9" key="1">
    <citation type="submission" date="2019-09" db="EMBL/GenBank/DDBJ databases">
        <title>Yersinia canariae sp. nov., isolated from a human yersiniosis case.</title>
        <authorList>
            <person name="Nguyen S.V."/>
            <person name="Greig D."/>
            <person name="Hurley D."/>
            <person name="Cao Y."/>
            <person name="McCabe E."/>
            <person name="Mitchell M."/>
            <person name="Jenkins C."/>
            <person name="Fanning S."/>
        </authorList>
    </citation>
    <scope>NUCLEOTIDE SEQUENCE [LARGE SCALE GENOMIC DNA]</scope>
    <source>
        <strain evidence="9">NCTC 14382</strain>
    </source>
</reference>
<dbReference type="GO" id="GO:0016784">
    <property type="term" value="F:3-mercaptopyruvate sulfurtransferase activity"/>
    <property type="evidence" value="ECO:0007669"/>
    <property type="project" value="UniProtKB-EC"/>
</dbReference>
<keyword evidence="8" id="KW-0670">Pyruvate</keyword>
<evidence type="ECO:0000256" key="1">
    <source>
        <dbReference type="ARBA" id="ARBA00004496"/>
    </source>
</evidence>
<dbReference type="CDD" id="cd01448">
    <property type="entry name" value="TST_Repeat_1"/>
    <property type="match status" value="1"/>
</dbReference>
<accession>A0A857F277</accession>
<dbReference type="PROSITE" id="PS00683">
    <property type="entry name" value="RHODANESE_2"/>
    <property type="match status" value="1"/>
</dbReference>
<protein>
    <recommendedName>
        <fullName evidence="6">Sulfurtransferase</fullName>
    </recommendedName>
</protein>
<dbReference type="InterPro" id="IPR045078">
    <property type="entry name" value="TST/MPST-like"/>
</dbReference>
<dbReference type="PANTHER" id="PTHR11364:SF27">
    <property type="entry name" value="SULFURTRANSFERASE"/>
    <property type="match status" value="1"/>
</dbReference>
<proteinExistence type="predicted"/>
<dbReference type="SUPFAM" id="SSF52821">
    <property type="entry name" value="Rhodanese/Cell cycle control phosphatase"/>
    <property type="match status" value="2"/>
</dbReference>
<sequence>MNSSFLVTPQWLAEHIDDANIVILDARMSPPGLTPKRDIQAEFEQRHIPGAVYFNIDAIADNSTDLPHMLPSPQVFGEMVGQLGVNEQHTLVIYDDGNLFSAPRVWWTFRLFGAQKVRILAGGLSGWQQAGFALESGPAKPTPQTFNATFNSAAVKNSNEVLAAIESNEIQILDARPAGRFKAQEPEPRPGLRLGRIPGSINVPWGSMVENGNLKSPQELANIFAAQGVDLTKPIITSCGSGVTAAVVALGLTAVNASSVSLYDGSWAEWGAASNSLPIDDTQLP</sequence>
<dbReference type="CDD" id="cd01449">
    <property type="entry name" value="TST_Repeat_2"/>
    <property type="match status" value="1"/>
</dbReference>
<dbReference type="InterPro" id="IPR036873">
    <property type="entry name" value="Rhodanese-like_dom_sf"/>
</dbReference>
<evidence type="ECO:0000256" key="4">
    <source>
        <dbReference type="ARBA" id="ARBA00022737"/>
    </source>
</evidence>
<keyword evidence="2" id="KW-0963">Cytoplasm</keyword>
<dbReference type="InterPro" id="IPR001763">
    <property type="entry name" value="Rhodanese-like_dom"/>
</dbReference>
<evidence type="ECO:0000256" key="2">
    <source>
        <dbReference type="ARBA" id="ARBA00022490"/>
    </source>
</evidence>
<dbReference type="Proteomes" id="UP000464402">
    <property type="component" value="Chromosome"/>
</dbReference>
<evidence type="ECO:0000256" key="6">
    <source>
        <dbReference type="RuleBase" id="RU000507"/>
    </source>
</evidence>
<dbReference type="PROSITE" id="PS00380">
    <property type="entry name" value="RHODANESE_1"/>
    <property type="match status" value="1"/>
</dbReference>
<evidence type="ECO:0000259" key="7">
    <source>
        <dbReference type="PROSITE" id="PS50206"/>
    </source>
</evidence>
<dbReference type="InterPro" id="IPR001307">
    <property type="entry name" value="Thiosulphate_STrfase_CS"/>
</dbReference>
<dbReference type="SMART" id="SM00450">
    <property type="entry name" value="RHOD"/>
    <property type="match status" value="2"/>
</dbReference>
<name>A0A857F277_9GAMM</name>
<dbReference type="NCBIfam" id="NF008557">
    <property type="entry name" value="PRK11493.1"/>
    <property type="match status" value="1"/>
</dbReference>
<feature type="domain" description="Rhodanese" evidence="7">
    <location>
        <begin position="166"/>
        <end position="275"/>
    </location>
</feature>
<dbReference type="Gene3D" id="3.40.250.10">
    <property type="entry name" value="Rhodanese-like domain"/>
    <property type="match status" value="2"/>
</dbReference>
<dbReference type="PANTHER" id="PTHR11364">
    <property type="entry name" value="THIOSULFATE SULFERTANSFERASE"/>
    <property type="match status" value="1"/>
</dbReference>
<dbReference type="KEGG" id="yca:F0T03_14930"/>
<organism evidence="8 9">
    <name type="scientific">Yersinia canariae</name>
    <dbReference type="NCBI Taxonomy" id="2607663"/>
    <lineage>
        <taxon>Bacteria</taxon>
        <taxon>Pseudomonadati</taxon>
        <taxon>Pseudomonadota</taxon>
        <taxon>Gammaproteobacteria</taxon>
        <taxon>Enterobacterales</taxon>
        <taxon>Yersiniaceae</taxon>
        <taxon>Yersinia</taxon>
    </lineage>
</organism>
<evidence type="ECO:0000256" key="5">
    <source>
        <dbReference type="ARBA" id="ARBA00051793"/>
    </source>
</evidence>
<keyword evidence="9" id="KW-1185">Reference proteome</keyword>
<evidence type="ECO:0000313" key="8">
    <source>
        <dbReference type="EMBL" id="QHB33324.1"/>
    </source>
</evidence>
<dbReference type="Pfam" id="PF00581">
    <property type="entry name" value="Rhodanese"/>
    <property type="match status" value="2"/>
</dbReference>
<comment type="subcellular location">
    <subcellularLocation>
        <location evidence="1">Cytoplasm</location>
    </subcellularLocation>
</comment>
<evidence type="ECO:0000256" key="3">
    <source>
        <dbReference type="ARBA" id="ARBA00022679"/>
    </source>
</evidence>
<dbReference type="AlphaFoldDB" id="A0A857F277"/>
<dbReference type="RefSeq" id="WP_159679185.1">
    <property type="nucleotide sequence ID" value="NZ_CP043727.1"/>
</dbReference>
<keyword evidence="3 6" id="KW-0808">Transferase</keyword>